<feature type="domain" description="Mannitol dehydrogenase C-terminal" evidence="1">
    <location>
        <begin position="7"/>
        <end position="103"/>
    </location>
</feature>
<proteinExistence type="predicted"/>
<reference evidence="2 3" key="1">
    <citation type="submission" date="2023-10" db="EMBL/GenBank/DDBJ databases">
        <title>Virgibacillus halophilus 5B73C genome.</title>
        <authorList>
            <person name="Miliotis G."/>
            <person name="Sengupta P."/>
            <person name="Hameed A."/>
            <person name="Chuvochina M."/>
            <person name="Mcdonagh F."/>
            <person name="Simpson A.C."/>
            <person name="Singh N.K."/>
            <person name="Rekha P.D."/>
            <person name="Raman K."/>
            <person name="Hugenholtz P."/>
            <person name="Venkateswaran K."/>
        </authorList>
    </citation>
    <scope>NUCLEOTIDE SEQUENCE [LARGE SCALE GENOMIC DNA]</scope>
    <source>
        <strain evidence="2 3">5B73C</strain>
    </source>
</reference>
<protein>
    <recommendedName>
        <fullName evidence="1">Mannitol dehydrogenase C-terminal domain-containing protein</fullName>
    </recommendedName>
</protein>
<name>A0ABU5CA70_9BACI</name>
<accession>A0ABU5CA70</accession>
<dbReference type="InterPro" id="IPR013118">
    <property type="entry name" value="Mannitol_DH_C"/>
</dbReference>
<dbReference type="Gene3D" id="1.10.1040.10">
    <property type="entry name" value="N-(1-d-carboxylethyl)-l-norvaline Dehydrogenase, domain 2"/>
    <property type="match status" value="1"/>
</dbReference>
<organism evidence="2 3">
    <name type="scientific">Tigheibacillus halophilus</name>
    <dbReference type="NCBI Taxonomy" id="361280"/>
    <lineage>
        <taxon>Bacteria</taxon>
        <taxon>Bacillati</taxon>
        <taxon>Bacillota</taxon>
        <taxon>Bacilli</taxon>
        <taxon>Bacillales</taxon>
        <taxon>Bacillaceae</taxon>
        <taxon>Tigheibacillus</taxon>
    </lineage>
</organism>
<dbReference type="PANTHER" id="PTHR30524:SF0">
    <property type="entry name" value="ALTRONATE OXIDOREDUCTASE-RELATED"/>
    <property type="match status" value="1"/>
</dbReference>
<dbReference type="Proteomes" id="UP001281447">
    <property type="component" value="Unassembled WGS sequence"/>
</dbReference>
<keyword evidence="3" id="KW-1185">Reference proteome</keyword>
<dbReference type="InterPro" id="IPR008927">
    <property type="entry name" value="6-PGluconate_DH-like_C_sf"/>
</dbReference>
<dbReference type="EMBL" id="JAWDIP010000004">
    <property type="protein sequence ID" value="MDY0396135.1"/>
    <property type="molecule type" value="Genomic_DNA"/>
</dbReference>
<dbReference type="InterPro" id="IPR013328">
    <property type="entry name" value="6PGD_dom2"/>
</dbReference>
<comment type="caution">
    <text evidence="2">The sequence shown here is derived from an EMBL/GenBank/DDBJ whole genome shotgun (WGS) entry which is preliminary data.</text>
</comment>
<evidence type="ECO:0000313" key="2">
    <source>
        <dbReference type="EMBL" id="MDY0396135.1"/>
    </source>
</evidence>
<gene>
    <name evidence="2" type="ORF">RWE15_19445</name>
</gene>
<dbReference type="Pfam" id="PF08125">
    <property type="entry name" value="Mannitol_dh_C"/>
    <property type="match status" value="1"/>
</dbReference>
<dbReference type="SUPFAM" id="SSF48179">
    <property type="entry name" value="6-phosphogluconate dehydrogenase C-terminal domain-like"/>
    <property type="match status" value="1"/>
</dbReference>
<sequence>MKEHWGESGEALIRTYGFERNDHEMYIQKIIQRFKNPYISDEVTRVGRGPIRKLGPSDRLIRPAKLYIETTGNEPKYLSKVIAAVLKYHNPADEEAAQLQKNDN</sequence>
<dbReference type="PANTHER" id="PTHR30524">
    <property type="entry name" value="MANNITOL-1-PHOSPHATE 5-DEHYDROGENASE"/>
    <property type="match status" value="1"/>
</dbReference>
<evidence type="ECO:0000259" key="1">
    <source>
        <dbReference type="Pfam" id="PF08125"/>
    </source>
</evidence>
<evidence type="ECO:0000313" key="3">
    <source>
        <dbReference type="Proteomes" id="UP001281447"/>
    </source>
</evidence>